<evidence type="ECO:0000313" key="7">
    <source>
        <dbReference type="Proteomes" id="UP000650511"/>
    </source>
</evidence>
<accession>A0A8J3A9Q4</accession>
<dbReference type="AlphaFoldDB" id="A0A8J3A9Q4"/>
<dbReference type="InterPro" id="IPR050191">
    <property type="entry name" value="ATP-dep_DNA_ligase"/>
</dbReference>
<dbReference type="Proteomes" id="UP000650511">
    <property type="component" value="Unassembled WGS sequence"/>
</dbReference>
<comment type="similarity">
    <text evidence="1">Belongs to the ATP-dependent DNA ligase family.</text>
</comment>
<comment type="catalytic activity">
    <reaction evidence="4">
        <text>ATP + (deoxyribonucleotide)n-3'-hydroxyl + 5'-phospho-(deoxyribonucleotide)m = (deoxyribonucleotide)n+m + AMP + diphosphate.</text>
        <dbReference type="EC" id="6.5.1.1"/>
    </reaction>
</comment>
<dbReference type="RefSeq" id="WP_165403915.1">
    <property type="nucleotide sequence ID" value="NZ_BMHA01000004.1"/>
</dbReference>
<dbReference type="InterPro" id="IPR012310">
    <property type="entry name" value="DNA_ligase_ATP-dep_cent"/>
</dbReference>
<evidence type="ECO:0000259" key="5">
    <source>
        <dbReference type="PROSITE" id="PS50160"/>
    </source>
</evidence>
<organism evidence="6 7">
    <name type="scientific">Egicoccus halophilus</name>
    <dbReference type="NCBI Taxonomy" id="1670830"/>
    <lineage>
        <taxon>Bacteria</taxon>
        <taxon>Bacillati</taxon>
        <taxon>Actinomycetota</taxon>
        <taxon>Nitriliruptoria</taxon>
        <taxon>Egicoccales</taxon>
        <taxon>Egicoccaceae</taxon>
        <taxon>Egicoccus</taxon>
    </lineage>
</organism>
<dbReference type="CDD" id="cd07971">
    <property type="entry name" value="OBF_DNA_ligase_LigD"/>
    <property type="match status" value="1"/>
</dbReference>
<dbReference type="GO" id="GO:0006310">
    <property type="term" value="P:DNA recombination"/>
    <property type="evidence" value="ECO:0007669"/>
    <property type="project" value="InterPro"/>
</dbReference>
<dbReference type="Gene3D" id="3.30.1490.70">
    <property type="match status" value="1"/>
</dbReference>
<evidence type="ECO:0000256" key="4">
    <source>
        <dbReference type="ARBA" id="ARBA00034003"/>
    </source>
</evidence>
<dbReference type="InterPro" id="IPR012309">
    <property type="entry name" value="DNA_ligase_ATP-dep_C"/>
</dbReference>
<dbReference type="PROSITE" id="PS50160">
    <property type="entry name" value="DNA_LIGASE_A3"/>
    <property type="match status" value="1"/>
</dbReference>
<dbReference type="GO" id="GO:0003910">
    <property type="term" value="F:DNA ligase (ATP) activity"/>
    <property type="evidence" value="ECO:0007669"/>
    <property type="project" value="UniProtKB-EC"/>
</dbReference>
<dbReference type="Gene3D" id="3.30.470.30">
    <property type="entry name" value="DNA ligase/mRNA capping enzyme"/>
    <property type="match status" value="1"/>
</dbReference>
<dbReference type="EC" id="6.5.1.1" evidence="2"/>
<evidence type="ECO:0000256" key="2">
    <source>
        <dbReference type="ARBA" id="ARBA00012727"/>
    </source>
</evidence>
<dbReference type="NCBIfam" id="TIGR02779">
    <property type="entry name" value="NHEJ_ligase_lig"/>
    <property type="match status" value="1"/>
</dbReference>
<keyword evidence="3 6" id="KW-0436">Ligase</keyword>
<sequence>MDLAALRPMLAVPGREQEVRTGHRYEFKWDGVRALVGVDTDGRLQLRSRNGVDVTARYPELTGLADAIGRPAVLDGEVVAFDEQGRPSFAALQPRMHLADPTRAARAAAARPVALLLFDLLSLDGDDRLAWPQQRRRAALAELELAGGGPWSVPPDTDDLDAALTIARARDLEGVVAKRLDAPYRPGVRSNAWVKLRLARRQEVVVGGWRPGKGHRSGRIGSLLVGVHDATGLRYAGGVGSGLSEREIAALEAALTPRRDSPFVDPVEHRDACFADPELVIDVRFTEWTPDGRLRHPVYLGRRADKAAGEVVRET</sequence>
<protein>
    <recommendedName>
        <fullName evidence="2">DNA ligase (ATP)</fullName>
        <ecNumber evidence="2">6.5.1.1</ecNumber>
    </recommendedName>
</protein>
<feature type="domain" description="ATP-dependent DNA ligase family profile" evidence="5">
    <location>
        <begin position="113"/>
        <end position="229"/>
    </location>
</feature>
<dbReference type="EMBL" id="BMHA01000004">
    <property type="protein sequence ID" value="GGI05476.1"/>
    <property type="molecule type" value="Genomic_DNA"/>
</dbReference>
<dbReference type="Gene3D" id="2.40.50.140">
    <property type="entry name" value="Nucleic acid-binding proteins"/>
    <property type="match status" value="1"/>
</dbReference>
<keyword evidence="7" id="KW-1185">Reference proteome</keyword>
<reference evidence="6" key="2">
    <citation type="submission" date="2020-09" db="EMBL/GenBank/DDBJ databases">
        <authorList>
            <person name="Sun Q."/>
            <person name="Zhou Y."/>
        </authorList>
    </citation>
    <scope>NUCLEOTIDE SEQUENCE</scope>
    <source>
        <strain evidence="6">CGMCC 1.14988</strain>
    </source>
</reference>
<dbReference type="InterPro" id="IPR014146">
    <property type="entry name" value="LigD_ligase_dom"/>
</dbReference>
<dbReference type="SUPFAM" id="SSF56091">
    <property type="entry name" value="DNA ligase/mRNA capping enzyme, catalytic domain"/>
    <property type="match status" value="1"/>
</dbReference>
<name>A0A8J3A9Q4_9ACTN</name>
<dbReference type="GO" id="GO:0006281">
    <property type="term" value="P:DNA repair"/>
    <property type="evidence" value="ECO:0007669"/>
    <property type="project" value="InterPro"/>
</dbReference>
<dbReference type="PANTHER" id="PTHR45674">
    <property type="entry name" value="DNA LIGASE 1/3 FAMILY MEMBER"/>
    <property type="match status" value="1"/>
</dbReference>
<gene>
    <name evidence="6" type="ORF">GCM10011354_14290</name>
</gene>
<reference evidence="6" key="1">
    <citation type="journal article" date="2014" name="Int. J. Syst. Evol. Microbiol.">
        <title>Complete genome sequence of Corynebacterium casei LMG S-19264T (=DSM 44701T), isolated from a smear-ripened cheese.</title>
        <authorList>
            <consortium name="US DOE Joint Genome Institute (JGI-PGF)"/>
            <person name="Walter F."/>
            <person name="Albersmeier A."/>
            <person name="Kalinowski J."/>
            <person name="Ruckert C."/>
        </authorList>
    </citation>
    <scope>NUCLEOTIDE SEQUENCE</scope>
    <source>
        <strain evidence="6">CGMCC 1.14988</strain>
    </source>
</reference>
<evidence type="ECO:0000256" key="3">
    <source>
        <dbReference type="ARBA" id="ARBA00022598"/>
    </source>
</evidence>
<dbReference type="GO" id="GO:0005524">
    <property type="term" value="F:ATP binding"/>
    <property type="evidence" value="ECO:0007669"/>
    <property type="project" value="InterPro"/>
</dbReference>
<dbReference type="PANTHER" id="PTHR45674:SF4">
    <property type="entry name" value="DNA LIGASE 1"/>
    <property type="match status" value="1"/>
</dbReference>
<dbReference type="Pfam" id="PF01068">
    <property type="entry name" value="DNA_ligase_A_M"/>
    <property type="match status" value="1"/>
</dbReference>
<dbReference type="Pfam" id="PF04679">
    <property type="entry name" value="DNA_ligase_A_C"/>
    <property type="match status" value="1"/>
</dbReference>
<proteinExistence type="inferred from homology"/>
<dbReference type="SUPFAM" id="SSF50249">
    <property type="entry name" value="Nucleic acid-binding proteins"/>
    <property type="match status" value="1"/>
</dbReference>
<dbReference type="InterPro" id="IPR012340">
    <property type="entry name" value="NA-bd_OB-fold"/>
</dbReference>
<evidence type="ECO:0000256" key="1">
    <source>
        <dbReference type="ARBA" id="ARBA00007572"/>
    </source>
</evidence>
<evidence type="ECO:0000313" key="6">
    <source>
        <dbReference type="EMBL" id="GGI05476.1"/>
    </source>
</evidence>
<comment type="caution">
    <text evidence="6">The sequence shown here is derived from an EMBL/GenBank/DDBJ whole genome shotgun (WGS) entry which is preliminary data.</text>
</comment>